<protein>
    <submittedName>
        <fullName evidence="6">Phosphatidylinositol-glycan biosynthesis class W protein</fullName>
    </submittedName>
</protein>
<gene>
    <name evidence="6" type="ORF">ElyMa_006983600</name>
</gene>
<evidence type="ECO:0000256" key="5">
    <source>
        <dbReference type="SAM" id="Phobius"/>
    </source>
</evidence>
<dbReference type="AlphaFoldDB" id="A0AAV4JLN8"/>
<dbReference type="GO" id="GO:0072659">
    <property type="term" value="P:protein localization to plasma membrane"/>
    <property type="evidence" value="ECO:0007669"/>
    <property type="project" value="TreeGrafter"/>
</dbReference>
<feature type="transmembrane region" description="Helical" evidence="5">
    <location>
        <begin position="85"/>
        <end position="106"/>
    </location>
</feature>
<dbReference type="GO" id="GO:0006506">
    <property type="term" value="P:GPI anchor biosynthetic process"/>
    <property type="evidence" value="ECO:0007669"/>
    <property type="project" value="InterPro"/>
</dbReference>
<dbReference type="EMBL" id="BMAT01013950">
    <property type="protein sequence ID" value="GFS23669.1"/>
    <property type="molecule type" value="Genomic_DNA"/>
</dbReference>
<dbReference type="Pfam" id="PF06423">
    <property type="entry name" value="GWT1"/>
    <property type="match status" value="1"/>
</dbReference>
<feature type="transmembrane region" description="Helical" evidence="5">
    <location>
        <begin position="126"/>
        <end position="146"/>
    </location>
</feature>
<reference evidence="6 7" key="1">
    <citation type="journal article" date="2021" name="Elife">
        <title>Chloroplast acquisition without the gene transfer in kleptoplastic sea slugs, Plakobranchus ocellatus.</title>
        <authorList>
            <person name="Maeda T."/>
            <person name="Takahashi S."/>
            <person name="Yoshida T."/>
            <person name="Shimamura S."/>
            <person name="Takaki Y."/>
            <person name="Nagai Y."/>
            <person name="Toyoda A."/>
            <person name="Suzuki Y."/>
            <person name="Arimoto A."/>
            <person name="Ishii H."/>
            <person name="Satoh N."/>
            <person name="Nishiyama T."/>
            <person name="Hasebe M."/>
            <person name="Maruyama T."/>
            <person name="Minagawa J."/>
            <person name="Obokata J."/>
            <person name="Shigenobu S."/>
        </authorList>
    </citation>
    <scope>NUCLEOTIDE SEQUENCE [LARGE SCALE GENOMIC DNA]</scope>
</reference>
<dbReference type="InterPro" id="IPR009447">
    <property type="entry name" value="PIGW/GWT1"/>
</dbReference>
<name>A0AAV4JLN8_9GAST</name>
<keyword evidence="2 5" id="KW-0812">Transmembrane</keyword>
<keyword evidence="7" id="KW-1185">Reference proteome</keyword>
<evidence type="ECO:0000256" key="4">
    <source>
        <dbReference type="ARBA" id="ARBA00023136"/>
    </source>
</evidence>
<dbReference type="GO" id="GO:0005783">
    <property type="term" value="C:endoplasmic reticulum"/>
    <property type="evidence" value="ECO:0007669"/>
    <property type="project" value="TreeGrafter"/>
</dbReference>
<dbReference type="GO" id="GO:0032216">
    <property type="term" value="F:glucosaminyl-phosphatidylinositol O-acyltransferase activity"/>
    <property type="evidence" value="ECO:0007669"/>
    <property type="project" value="TreeGrafter"/>
</dbReference>
<keyword evidence="4 5" id="KW-0472">Membrane</keyword>
<comment type="subcellular location">
    <subcellularLocation>
        <location evidence="1">Membrane</location>
        <topology evidence="1">Multi-pass membrane protein</topology>
    </subcellularLocation>
</comment>
<organism evidence="6 7">
    <name type="scientific">Elysia marginata</name>
    <dbReference type="NCBI Taxonomy" id="1093978"/>
    <lineage>
        <taxon>Eukaryota</taxon>
        <taxon>Metazoa</taxon>
        <taxon>Spiralia</taxon>
        <taxon>Lophotrochozoa</taxon>
        <taxon>Mollusca</taxon>
        <taxon>Gastropoda</taxon>
        <taxon>Heterobranchia</taxon>
        <taxon>Euthyneura</taxon>
        <taxon>Panpulmonata</taxon>
        <taxon>Sacoglossa</taxon>
        <taxon>Placobranchoidea</taxon>
        <taxon>Plakobranchidae</taxon>
        <taxon>Elysia</taxon>
    </lineage>
</organism>
<sequence>MILECLLAEIAVTFLKQVKKLNKPLSTQNSHTVGEANENIYQQLHKDLPRPGLRSNKERAPETFCKDATVNWEPEKKKVARSGDLPGNSVCLLDAVGYNALLFFLLANLMTGLVNISMRTMHAGPVTGVIVLTSYLFILSVVIVLLRLKNVRTKVW</sequence>
<evidence type="ECO:0000313" key="6">
    <source>
        <dbReference type="EMBL" id="GFS23669.1"/>
    </source>
</evidence>
<accession>A0AAV4JLN8</accession>
<evidence type="ECO:0000256" key="1">
    <source>
        <dbReference type="ARBA" id="ARBA00004141"/>
    </source>
</evidence>
<dbReference type="PANTHER" id="PTHR20661">
    <property type="entry name" value="PHOSPHATIDYLINOSITOL-GLYCAN BIOSYNTHESIS CLASS W PROTEIN"/>
    <property type="match status" value="1"/>
</dbReference>
<comment type="caution">
    <text evidence="6">The sequence shown here is derived from an EMBL/GenBank/DDBJ whole genome shotgun (WGS) entry which is preliminary data.</text>
</comment>
<evidence type="ECO:0000313" key="7">
    <source>
        <dbReference type="Proteomes" id="UP000762676"/>
    </source>
</evidence>
<keyword evidence="3 5" id="KW-1133">Transmembrane helix</keyword>
<evidence type="ECO:0000256" key="3">
    <source>
        <dbReference type="ARBA" id="ARBA00022989"/>
    </source>
</evidence>
<dbReference type="Proteomes" id="UP000762676">
    <property type="component" value="Unassembled WGS sequence"/>
</dbReference>
<proteinExistence type="predicted"/>
<dbReference type="PANTHER" id="PTHR20661:SF0">
    <property type="entry name" value="PHOSPHATIDYLINOSITOL-GLYCAN BIOSYNTHESIS CLASS W PROTEIN"/>
    <property type="match status" value="1"/>
</dbReference>
<dbReference type="GO" id="GO:0016020">
    <property type="term" value="C:membrane"/>
    <property type="evidence" value="ECO:0007669"/>
    <property type="project" value="UniProtKB-SubCell"/>
</dbReference>
<evidence type="ECO:0000256" key="2">
    <source>
        <dbReference type="ARBA" id="ARBA00022692"/>
    </source>
</evidence>